<comment type="caution">
    <text evidence="1">The sequence shown here is derived from an EMBL/GenBank/DDBJ whole genome shotgun (WGS) entry which is preliminary data.</text>
</comment>
<dbReference type="AlphaFoldDB" id="A0A9D4RR96"/>
<organism evidence="1 2">
    <name type="scientific">Dreissena polymorpha</name>
    <name type="common">Zebra mussel</name>
    <name type="synonym">Mytilus polymorpha</name>
    <dbReference type="NCBI Taxonomy" id="45954"/>
    <lineage>
        <taxon>Eukaryota</taxon>
        <taxon>Metazoa</taxon>
        <taxon>Spiralia</taxon>
        <taxon>Lophotrochozoa</taxon>
        <taxon>Mollusca</taxon>
        <taxon>Bivalvia</taxon>
        <taxon>Autobranchia</taxon>
        <taxon>Heteroconchia</taxon>
        <taxon>Euheterodonta</taxon>
        <taxon>Imparidentia</taxon>
        <taxon>Neoheterodontei</taxon>
        <taxon>Myida</taxon>
        <taxon>Dreissenoidea</taxon>
        <taxon>Dreissenidae</taxon>
        <taxon>Dreissena</taxon>
    </lineage>
</organism>
<name>A0A9D4RR96_DREPO</name>
<evidence type="ECO:0000313" key="1">
    <source>
        <dbReference type="EMBL" id="KAH3875760.1"/>
    </source>
</evidence>
<proteinExistence type="predicted"/>
<evidence type="ECO:0000313" key="2">
    <source>
        <dbReference type="Proteomes" id="UP000828390"/>
    </source>
</evidence>
<accession>A0A9D4RR96</accession>
<sequence length="103" mass="11572">MAECGPWCATSDHEPLSLSINVKVVSLNVSAAVHVEDVYYTKKFLRTCVCAIHVEAVSNDDCAVKVVRTKAISTDVIRHVRTAYFHLEVFTCKFNPLVRFTQK</sequence>
<dbReference type="EMBL" id="JAIWYP010000002">
    <property type="protein sequence ID" value="KAH3875760.1"/>
    <property type="molecule type" value="Genomic_DNA"/>
</dbReference>
<reference evidence="1" key="2">
    <citation type="submission" date="2020-11" db="EMBL/GenBank/DDBJ databases">
        <authorList>
            <person name="McCartney M.A."/>
            <person name="Auch B."/>
            <person name="Kono T."/>
            <person name="Mallez S."/>
            <person name="Becker A."/>
            <person name="Gohl D.M."/>
            <person name="Silverstein K.A.T."/>
            <person name="Koren S."/>
            <person name="Bechman K.B."/>
            <person name="Herman A."/>
            <person name="Abrahante J.E."/>
            <person name="Garbe J."/>
        </authorList>
    </citation>
    <scope>NUCLEOTIDE SEQUENCE</scope>
    <source>
        <strain evidence="1">Duluth1</strain>
        <tissue evidence="1">Whole animal</tissue>
    </source>
</reference>
<protein>
    <submittedName>
        <fullName evidence="1">Uncharacterized protein</fullName>
    </submittedName>
</protein>
<gene>
    <name evidence="1" type="ORF">DPMN_039036</name>
</gene>
<dbReference type="Proteomes" id="UP000828390">
    <property type="component" value="Unassembled WGS sequence"/>
</dbReference>
<keyword evidence="2" id="KW-1185">Reference proteome</keyword>
<reference evidence="1" key="1">
    <citation type="journal article" date="2019" name="bioRxiv">
        <title>The Genome of the Zebra Mussel, Dreissena polymorpha: A Resource for Invasive Species Research.</title>
        <authorList>
            <person name="McCartney M.A."/>
            <person name="Auch B."/>
            <person name="Kono T."/>
            <person name="Mallez S."/>
            <person name="Zhang Y."/>
            <person name="Obille A."/>
            <person name="Becker A."/>
            <person name="Abrahante J.E."/>
            <person name="Garbe J."/>
            <person name="Badalamenti J.P."/>
            <person name="Herman A."/>
            <person name="Mangelson H."/>
            <person name="Liachko I."/>
            <person name="Sullivan S."/>
            <person name="Sone E.D."/>
            <person name="Koren S."/>
            <person name="Silverstein K.A.T."/>
            <person name="Beckman K.B."/>
            <person name="Gohl D.M."/>
        </authorList>
    </citation>
    <scope>NUCLEOTIDE SEQUENCE</scope>
    <source>
        <strain evidence="1">Duluth1</strain>
        <tissue evidence="1">Whole animal</tissue>
    </source>
</reference>